<sequence>MEDETYAVGVAVGLGMVISGRADMALADTDTAVGHFTFGGSDTSEGQSSDDDRTGIDGRLDVTATRYAYGILADINIHVHLTLANHMARPAKYATDKQRAEAHRASQRRYEHTETAKTNIARRREEREEKKGSASTSKNDHLRQSVHATPSAAYGYTARSIFAHPTRLLAH</sequence>
<dbReference type="EMBL" id="KN880856">
    <property type="protein sequence ID" value="KIY61880.1"/>
    <property type="molecule type" value="Genomic_DNA"/>
</dbReference>
<proteinExistence type="predicted"/>
<gene>
    <name evidence="2" type="ORF">CYLTODRAFT_415129</name>
</gene>
<evidence type="ECO:0000313" key="3">
    <source>
        <dbReference type="Proteomes" id="UP000054007"/>
    </source>
</evidence>
<evidence type="ECO:0000256" key="1">
    <source>
        <dbReference type="SAM" id="MobiDB-lite"/>
    </source>
</evidence>
<organism evidence="2 3">
    <name type="scientific">Cylindrobasidium torrendii FP15055 ss-10</name>
    <dbReference type="NCBI Taxonomy" id="1314674"/>
    <lineage>
        <taxon>Eukaryota</taxon>
        <taxon>Fungi</taxon>
        <taxon>Dikarya</taxon>
        <taxon>Basidiomycota</taxon>
        <taxon>Agaricomycotina</taxon>
        <taxon>Agaricomycetes</taxon>
        <taxon>Agaricomycetidae</taxon>
        <taxon>Agaricales</taxon>
        <taxon>Marasmiineae</taxon>
        <taxon>Physalacriaceae</taxon>
        <taxon>Cylindrobasidium</taxon>
    </lineage>
</organism>
<evidence type="ECO:0000313" key="2">
    <source>
        <dbReference type="EMBL" id="KIY61880.1"/>
    </source>
</evidence>
<name>A0A0D7AV50_9AGAR</name>
<accession>A0A0D7AV50</accession>
<protein>
    <submittedName>
        <fullName evidence="2">Uncharacterized protein</fullName>
    </submittedName>
</protein>
<reference evidence="2 3" key="1">
    <citation type="journal article" date="2015" name="Fungal Genet. Biol.">
        <title>Evolution of novel wood decay mechanisms in Agaricales revealed by the genome sequences of Fistulina hepatica and Cylindrobasidium torrendii.</title>
        <authorList>
            <person name="Floudas D."/>
            <person name="Held B.W."/>
            <person name="Riley R."/>
            <person name="Nagy L.G."/>
            <person name="Koehler G."/>
            <person name="Ransdell A.S."/>
            <person name="Younus H."/>
            <person name="Chow J."/>
            <person name="Chiniquy J."/>
            <person name="Lipzen A."/>
            <person name="Tritt A."/>
            <person name="Sun H."/>
            <person name="Haridas S."/>
            <person name="LaButti K."/>
            <person name="Ohm R.A."/>
            <person name="Kues U."/>
            <person name="Blanchette R.A."/>
            <person name="Grigoriev I.V."/>
            <person name="Minto R.E."/>
            <person name="Hibbett D.S."/>
        </authorList>
    </citation>
    <scope>NUCLEOTIDE SEQUENCE [LARGE SCALE GENOMIC DNA]</scope>
    <source>
        <strain evidence="2 3">FP15055 ss-10</strain>
    </source>
</reference>
<dbReference type="AlphaFoldDB" id="A0A0D7AV50"/>
<keyword evidence="3" id="KW-1185">Reference proteome</keyword>
<feature type="region of interest" description="Disordered" evidence="1">
    <location>
        <begin position="94"/>
        <end position="148"/>
    </location>
</feature>
<feature type="compositionally biased region" description="Basic and acidic residues" evidence="1">
    <location>
        <begin position="94"/>
        <end position="115"/>
    </location>
</feature>
<feature type="compositionally biased region" description="Basic and acidic residues" evidence="1">
    <location>
        <begin position="122"/>
        <end position="143"/>
    </location>
</feature>
<dbReference type="Proteomes" id="UP000054007">
    <property type="component" value="Unassembled WGS sequence"/>
</dbReference>